<keyword evidence="2" id="KW-1185">Reference proteome</keyword>
<name>A0A078G7A2_BRANA</name>
<dbReference type="Proteomes" id="UP000028999">
    <property type="component" value="Unassembled WGS sequence"/>
</dbReference>
<dbReference type="STRING" id="3708.A0A078G7A2"/>
<reference evidence="1 2" key="1">
    <citation type="journal article" date="2014" name="Science">
        <title>Plant genetics. Early allopolyploid evolution in the post-Neolithic Brassica napus oilseed genome.</title>
        <authorList>
            <person name="Chalhoub B."/>
            <person name="Denoeud F."/>
            <person name="Liu S."/>
            <person name="Parkin I.A."/>
            <person name="Tang H."/>
            <person name="Wang X."/>
            <person name="Chiquet J."/>
            <person name="Belcram H."/>
            <person name="Tong C."/>
            <person name="Samans B."/>
            <person name="Correa M."/>
            <person name="Da Silva C."/>
            <person name="Just J."/>
            <person name="Falentin C."/>
            <person name="Koh C.S."/>
            <person name="Le Clainche I."/>
            <person name="Bernard M."/>
            <person name="Bento P."/>
            <person name="Noel B."/>
            <person name="Labadie K."/>
            <person name="Alberti A."/>
            <person name="Charles M."/>
            <person name="Arnaud D."/>
            <person name="Guo H."/>
            <person name="Daviaud C."/>
            <person name="Alamery S."/>
            <person name="Jabbari K."/>
            <person name="Zhao M."/>
            <person name="Edger P.P."/>
            <person name="Chelaifa H."/>
            <person name="Tack D."/>
            <person name="Lassalle G."/>
            <person name="Mestiri I."/>
            <person name="Schnel N."/>
            <person name="Le Paslier M.C."/>
            <person name="Fan G."/>
            <person name="Renault V."/>
            <person name="Bayer P.E."/>
            <person name="Golicz A.A."/>
            <person name="Manoli S."/>
            <person name="Lee T.H."/>
            <person name="Thi V.H."/>
            <person name="Chalabi S."/>
            <person name="Hu Q."/>
            <person name="Fan C."/>
            <person name="Tollenaere R."/>
            <person name="Lu Y."/>
            <person name="Battail C."/>
            <person name="Shen J."/>
            <person name="Sidebottom C.H."/>
            <person name="Wang X."/>
            <person name="Canaguier A."/>
            <person name="Chauveau A."/>
            <person name="Berard A."/>
            <person name="Deniot G."/>
            <person name="Guan M."/>
            <person name="Liu Z."/>
            <person name="Sun F."/>
            <person name="Lim Y.P."/>
            <person name="Lyons E."/>
            <person name="Town C.D."/>
            <person name="Bancroft I."/>
            <person name="Wang X."/>
            <person name="Meng J."/>
            <person name="Ma J."/>
            <person name="Pires J.C."/>
            <person name="King G.J."/>
            <person name="Brunel D."/>
            <person name="Delourme R."/>
            <person name="Renard M."/>
            <person name="Aury J.M."/>
            <person name="Adams K.L."/>
            <person name="Batley J."/>
            <person name="Snowdon R.J."/>
            <person name="Tost J."/>
            <person name="Edwards D."/>
            <person name="Zhou Y."/>
            <person name="Hua W."/>
            <person name="Sharpe A.G."/>
            <person name="Paterson A.H."/>
            <person name="Guan C."/>
            <person name="Wincker P."/>
        </authorList>
    </citation>
    <scope>NUCLEOTIDE SEQUENCE [LARGE SCALE GENOMIC DNA]</scope>
    <source>
        <strain evidence="2">cv. Darmor-bzh</strain>
    </source>
</reference>
<proteinExistence type="predicted"/>
<gene>
    <name evidence="1" type="primary">BnaC03g29630D</name>
    <name evidence="1" type="ORF">GSBRNA2T00015607001</name>
</gene>
<sequence length="116" mass="12816">MYIVSRMHSGGGGENDNLPRGMSINEKLSSFFSAIPRESGGDDNSYIDSTEKYLTIFTNSSVPASLVMLYTSPLKANKSCGESSIKLFLNSCLALPDEQQSCCLPVVLEFFWHRVH</sequence>
<dbReference type="Gramene" id="CDY21279">
    <property type="protein sequence ID" value="CDY21279"/>
    <property type="gene ID" value="GSBRNA2T00015607001"/>
</dbReference>
<dbReference type="AlphaFoldDB" id="A0A078G7A2"/>
<organism evidence="1 2">
    <name type="scientific">Brassica napus</name>
    <name type="common">Rape</name>
    <dbReference type="NCBI Taxonomy" id="3708"/>
    <lineage>
        <taxon>Eukaryota</taxon>
        <taxon>Viridiplantae</taxon>
        <taxon>Streptophyta</taxon>
        <taxon>Embryophyta</taxon>
        <taxon>Tracheophyta</taxon>
        <taxon>Spermatophyta</taxon>
        <taxon>Magnoliopsida</taxon>
        <taxon>eudicotyledons</taxon>
        <taxon>Gunneridae</taxon>
        <taxon>Pentapetalae</taxon>
        <taxon>rosids</taxon>
        <taxon>malvids</taxon>
        <taxon>Brassicales</taxon>
        <taxon>Brassicaceae</taxon>
        <taxon>Brassiceae</taxon>
        <taxon>Brassica</taxon>
    </lineage>
</organism>
<evidence type="ECO:0000313" key="2">
    <source>
        <dbReference type="Proteomes" id="UP000028999"/>
    </source>
</evidence>
<protein>
    <submittedName>
        <fullName evidence="1">BnaC03g29630D protein</fullName>
    </submittedName>
</protein>
<evidence type="ECO:0000313" key="1">
    <source>
        <dbReference type="EMBL" id="CDY21279.1"/>
    </source>
</evidence>
<accession>A0A078G7A2</accession>
<dbReference type="PaxDb" id="3708-A0A078G7A2"/>
<dbReference type="EMBL" id="LK032119">
    <property type="protein sequence ID" value="CDY21279.1"/>
    <property type="molecule type" value="Genomic_DNA"/>
</dbReference>